<feature type="transmembrane region" description="Helical" evidence="6">
    <location>
        <begin position="327"/>
        <end position="349"/>
    </location>
</feature>
<evidence type="ECO:0000256" key="4">
    <source>
        <dbReference type="ARBA" id="ARBA00022989"/>
    </source>
</evidence>
<reference evidence="7 8" key="1">
    <citation type="submission" date="2014-12" db="EMBL/GenBank/DDBJ databases">
        <title>Genome sequencing of Chryseobacterium taiwanense TPW19.</title>
        <authorList>
            <person name="Tan P.W."/>
            <person name="Chan K.-G."/>
        </authorList>
    </citation>
    <scope>NUCLEOTIDE SEQUENCE [LARGE SCALE GENOMIC DNA]</scope>
    <source>
        <strain evidence="7 8">TPW19</strain>
    </source>
</reference>
<feature type="transmembrane region" description="Helical" evidence="6">
    <location>
        <begin position="253"/>
        <end position="276"/>
    </location>
</feature>
<dbReference type="OrthoDB" id="9815702at2"/>
<dbReference type="AlphaFoldDB" id="A0A0B4CQB4"/>
<accession>A0A0B4CQB4</accession>
<keyword evidence="8" id="KW-1185">Reference proteome</keyword>
<keyword evidence="5 6" id="KW-0472">Membrane</keyword>
<feature type="transmembrane region" description="Helical" evidence="6">
    <location>
        <begin position="44"/>
        <end position="63"/>
    </location>
</feature>
<evidence type="ECO:0000313" key="8">
    <source>
        <dbReference type="Proteomes" id="UP000031167"/>
    </source>
</evidence>
<feature type="transmembrane region" description="Helical" evidence="6">
    <location>
        <begin position="361"/>
        <end position="384"/>
    </location>
</feature>
<evidence type="ECO:0000256" key="3">
    <source>
        <dbReference type="ARBA" id="ARBA00022692"/>
    </source>
</evidence>
<keyword evidence="2" id="KW-1003">Cell membrane</keyword>
<keyword evidence="3 6" id="KW-0812">Transmembrane</keyword>
<evidence type="ECO:0000313" key="7">
    <source>
        <dbReference type="EMBL" id="KIC63434.1"/>
    </source>
</evidence>
<evidence type="ECO:0000256" key="2">
    <source>
        <dbReference type="ARBA" id="ARBA00022475"/>
    </source>
</evidence>
<keyword evidence="4 6" id="KW-1133">Transmembrane helix</keyword>
<feature type="transmembrane region" description="Helical" evidence="6">
    <location>
        <begin position="390"/>
        <end position="408"/>
    </location>
</feature>
<dbReference type="InterPro" id="IPR002797">
    <property type="entry name" value="Polysacc_synth"/>
</dbReference>
<comment type="caution">
    <text evidence="7">The sequence shown here is derived from an EMBL/GenBank/DDBJ whole genome shotgun (WGS) entry which is preliminary data.</text>
</comment>
<dbReference type="InterPro" id="IPR050833">
    <property type="entry name" value="Poly_Biosynth_Transport"/>
</dbReference>
<evidence type="ECO:0000256" key="6">
    <source>
        <dbReference type="SAM" id="Phobius"/>
    </source>
</evidence>
<gene>
    <name evidence="7" type="ORF">RM51_07090</name>
</gene>
<dbReference type="PANTHER" id="PTHR30250">
    <property type="entry name" value="PST FAMILY PREDICTED COLANIC ACID TRANSPORTER"/>
    <property type="match status" value="1"/>
</dbReference>
<feature type="transmembrane region" description="Helical" evidence="6">
    <location>
        <begin position="219"/>
        <end position="241"/>
    </location>
</feature>
<dbReference type="RefSeq" id="WP_039366840.1">
    <property type="nucleotide sequence ID" value="NZ_JWTA01000005.1"/>
</dbReference>
<feature type="transmembrane region" description="Helical" evidence="6">
    <location>
        <begin position="12"/>
        <end position="32"/>
    </location>
</feature>
<proteinExistence type="predicted"/>
<feature type="transmembrane region" description="Helical" evidence="6">
    <location>
        <begin position="84"/>
        <end position="111"/>
    </location>
</feature>
<comment type="subcellular location">
    <subcellularLocation>
        <location evidence="1">Cell membrane</location>
        <topology evidence="1">Multi-pass membrane protein</topology>
    </subcellularLocation>
</comment>
<sequence>MSKQNKTLINNVASLSVVQIVNYVFPLITIPYVSRIIGPEGFGIISYITAFVSYFILVVNFGFDFTATRKIASNPNDTQLLENVFVEVFNARIVLFILTIPIYVGCIFLFPILYENFWISLVLYINVLSNLLTPQYIFQGLQKLAFFSRVNLLKGFVNTALIFLLIQDKNDLLLYIGIGVFTNFLLSFVWIVYIFKFLKIKFKLNSLRNSKNALLKDKNVFFSSVIFSLYTTTNIVILGLFDTAENVGYYTTALSLITIIQSIINIPVASALYPYIGRSFAEGREIGLAKLRKILPIVFYLNLCVVLGILLLAPFLIILIFGEKFHGSILIVEIICVLPLISGMSGLMGVQTMLNLKLDKLFLMITSFGAALSIVLNFVLDYFFGNIGTAFSYLLTEIFIMFGLFVGLKKNKINIFNWNDFKIKSIISQIVIIKRQMIKSNEK</sequence>
<evidence type="ECO:0008006" key="9">
    <source>
        <dbReference type="Google" id="ProtNLM"/>
    </source>
</evidence>
<dbReference type="EMBL" id="JWTA01000005">
    <property type="protein sequence ID" value="KIC63434.1"/>
    <property type="molecule type" value="Genomic_DNA"/>
</dbReference>
<feature type="transmembrane region" description="Helical" evidence="6">
    <location>
        <begin position="150"/>
        <end position="166"/>
    </location>
</feature>
<organism evidence="7 8">
    <name type="scientific">Chryseobacterium taiwanense</name>
    <dbReference type="NCBI Taxonomy" id="363331"/>
    <lineage>
        <taxon>Bacteria</taxon>
        <taxon>Pseudomonadati</taxon>
        <taxon>Bacteroidota</taxon>
        <taxon>Flavobacteriia</taxon>
        <taxon>Flavobacteriales</taxon>
        <taxon>Weeksellaceae</taxon>
        <taxon>Chryseobacterium group</taxon>
        <taxon>Chryseobacterium</taxon>
    </lineage>
</organism>
<feature type="transmembrane region" description="Helical" evidence="6">
    <location>
        <begin position="172"/>
        <end position="198"/>
    </location>
</feature>
<dbReference type="GO" id="GO:0005886">
    <property type="term" value="C:plasma membrane"/>
    <property type="evidence" value="ECO:0007669"/>
    <property type="project" value="UniProtKB-SubCell"/>
</dbReference>
<dbReference type="STRING" id="363331.RM51_07090"/>
<feature type="transmembrane region" description="Helical" evidence="6">
    <location>
        <begin position="117"/>
        <end position="138"/>
    </location>
</feature>
<dbReference type="PANTHER" id="PTHR30250:SF11">
    <property type="entry name" value="O-ANTIGEN TRANSPORTER-RELATED"/>
    <property type="match status" value="1"/>
</dbReference>
<evidence type="ECO:0000256" key="1">
    <source>
        <dbReference type="ARBA" id="ARBA00004651"/>
    </source>
</evidence>
<evidence type="ECO:0000256" key="5">
    <source>
        <dbReference type="ARBA" id="ARBA00023136"/>
    </source>
</evidence>
<name>A0A0B4CQB4_9FLAO</name>
<protein>
    <recommendedName>
        <fullName evidence="9">Polysaccharide biosynthesis protein C-terminal domain-containing protein</fullName>
    </recommendedName>
</protein>
<feature type="transmembrane region" description="Helical" evidence="6">
    <location>
        <begin position="297"/>
        <end position="321"/>
    </location>
</feature>
<dbReference type="Proteomes" id="UP000031167">
    <property type="component" value="Unassembled WGS sequence"/>
</dbReference>
<dbReference type="Pfam" id="PF01943">
    <property type="entry name" value="Polysacc_synt"/>
    <property type="match status" value="1"/>
</dbReference>